<dbReference type="InterPro" id="IPR043154">
    <property type="entry name" value="Sec-1-like_dom1"/>
</dbReference>
<sequence>MSHRNTDPCSLINLQRQYILDQIKAIQVQGTLYALIIDDRTESLLNQVISKDNILRVVTSIEKLDTKRRQQTFIEAIYFVELTPYTIKCMIADVETNRYKKGHGLFLPLVQGEMEVSHLYNSPKFMNNPKVLNYFNNGDNVNFINSTFHPVETRVFLADDKTANSMPIYFNENCAELVLPQIRIAAKSLVNLMVLTGEYPLIRFYSPQNPTHKASRLPELIADEFQRQIDNYARLNQDYPPPTIQDKPRSILLITDRTLDLFAPLLHEFSYQAMAMDIVHSLEREGIYSYKSENEKGEVKEVKVTLENENDEDWVSLRHLHIIESSELIMNKINELIKKNPLMVDRSKATTSSDLMYIVAHLKGFDEERKQITLHKNLIDECLDINASRKLAEFAADFEQNCTAGGTSFEGIKNKQLANDLVDLLARDDLHVNDKMRLVLIYGLYRGGLIEADFVKLAKFIGVRDRQIISLISRCFTNLHKLGFPIIKSNVKDKPLKKELFHTINNEGTYNTSRFGPGLKAVLQKATKYQLDEDWFPYFRDKPLEDDMPASASSSNNSNQNGTTNSSLRNPRIKASWAQSSNKVSLNLGSVNRPKQRIFCYVAGGVTYSEMRSIYELANATNKDFYLGSESILKPRDFLIGLQSIDSVKQINDLNLNLYNEMTSNKEVPIELFETNQPKIPQQPAPNTIPGINPATQTPLHYQKRMSGSDTSSSSAIPPDSKQTKDKKRSKLKKLFR</sequence>
<protein>
    <recommendedName>
        <fullName evidence="5">Protein transport protein SEC1</fullName>
    </recommendedName>
</protein>
<feature type="region of interest" description="Disordered" evidence="2">
    <location>
        <begin position="547"/>
        <end position="571"/>
    </location>
</feature>
<feature type="compositionally biased region" description="Polar residues" evidence="2">
    <location>
        <begin position="694"/>
        <end position="716"/>
    </location>
</feature>
<dbReference type="Pfam" id="PF00995">
    <property type="entry name" value="Sec1"/>
    <property type="match status" value="1"/>
</dbReference>
<keyword evidence="4" id="KW-1185">Reference proteome</keyword>
<organism evidence="3 4">
    <name type="scientific">Debaryomyces fabryi</name>
    <dbReference type="NCBI Taxonomy" id="58627"/>
    <lineage>
        <taxon>Eukaryota</taxon>
        <taxon>Fungi</taxon>
        <taxon>Dikarya</taxon>
        <taxon>Ascomycota</taxon>
        <taxon>Saccharomycotina</taxon>
        <taxon>Pichiomycetes</taxon>
        <taxon>Debaryomycetaceae</taxon>
        <taxon>Debaryomyces</taxon>
    </lineage>
</organism>
<feature type="compositionally biased region" description="Basic residues" evidence="2">
    <location>
        <begin position="725"/>
        <end position="737"/>
    </location>
</feature>
<dbReference type="SUPFAM" id="SSF56815">
    <property type="entry name" value="Sec1/munc18-like (SM) proteins"/>
    <property type="match status" value="1"/>
</dbReference>
<dbReference type="Gene3D" id="1.25.40.60">
    <property type="match status" value="1"/>
</dbReference>
<dbReference type="Gene3D" id="3.40.50.2060">
    <property type="match status" value="1"/>
</dbReference>
<proteinExistence type="inferred from homology"/>
<feature type="compositionally biased region" description="Low complexity" evidence="2">
    <location>
        <begin position="550"/>
        <end position="567"/>
    </location>
</feature>
<comment type="similarity">
    <text evidence="1">Belongs to the STXBP/unc-18/SEC1 family.</text>
</comment>
<evidence type="ECO:0000256" key="1">
    <source>
        <dbReference type="ARBA" id="ARBA00009884"/>
    </source>
</evidence>
<dbReference type="GO" id="GO:0016192">
    <property type="term" value="P:vesicle-mediated transport"/>
    <property type="evidence" value="ECO:0007669"/>
    <property type="project" value="InterPro"/>
</dbReference>
<evidence type="ECO:0000313" key="3">
    <source>
        <dbReference type="EMBL" id="KSA00887.1"/>
    </source>
</evidence>
<dbReference type="AlphaFoldDB" id="A0A0V1PX99"/>
<dbReference type="Gene3D" id="3.40.50.1910">
    <property type="match status" value="1"/>
</dbReference>
<dbReference type="OrthoDB" id="2228at2759"/>
<dbReference type="Gene3D" id="3.90.830.10">
    <property type="entry name" value="Syntaxin Binding Protein 1, Chain A, domain 2"/>
    <property type="match status" value="1"/>
</dbReference>
<dbReference type="EMBL" id="LMYN01000071">
    <property type="protein sequence ID" value="KSA00887.1"/>
    <property type="molecule type" value="Genomic_DNA"/>
</dbReference>
<name>A0A0V1PX99_9ASCO</name>
<accession>A0A0V1PX99</accession>
<dbReference type="InterPro" id="IPR001619">
    <property type="entry name" value="Sec1-like"/>
</dbReference>
<evidence type="ECO:0008006" key="5">
    <source>
        <dbReference type="Google" id="ProtNLM"/>
    </source>
</evidence>
<dbReference type="GeneID" id="26840381"/>
<feature type="region of interest" description="Disordered" evidence="2">
    <location>
        <begin position="680"/>
        <end position="737"/>
    </location>
</feature>
<dbReference type="PIRSF" id="PIRSF005715">
    <property type="entry name" value="VPS45_Sec1"/>
    <property type="match status" value="1"/>
</dbReference>
<evidence type="ECO:0000313" key="4">
    <source>
        <dbReference type="Proteomes" id="UP000054251"/>
    </source>
</evidence>
<dbReference type="InterPro" id="IPR043127">
    <property type="entry name" value="Sec-1-like_dom3a"/>
</dbReference>
<comment type="caution">
    <text evidence="3">The sequence shown here is derived from an EMBL/GenBank/DDBJ whole genome shotgun (WGS) entry which is preliminary data.</text>
</comment>
<dbReference type="InterPro" id="IPR027482">
    <property type="entry name" value="Sec1-like_dom2"/>
</dbReference>
<dbReference type="RefSeq" id="XP_015466989.1">
    <property type="nucleotide sequence ID" value="XM_015612201.1"/>
</dbReference>
<reference evidence="3 4" key="1">
    <citation type="submission" date="2015-11" db="EMBL/GenBank/DDBJ databases">
        <title>The genome of Debaryomyces fabryi.</title>
        <authorList>
            <person name="Tafer H."/>
            <person name="Lopandic K."/>
        </authorList>
    </citation>
    <scope>NUCLEOTIDE SEQUENCE [LARGE SCALE GENOMIC DNA]</scope>
    <source>
        <strain evidence="3 4">CBS 789</strain>
    </source>
</reference>
<dbReference type="PANTHER" id="PTHR11679">
    <property type="entry name" value="VESICLE PROTEIN SORTING-ASSOCIATED"/>
    <property type="match status" value="1"/>
</dbReference>
<dbReference type="InterPro" id="IPR036045">
    <property type="entry name" value="Sec1-like_sf"/>
</dbReference>
<dbReference type="Proteomes" id="UP000054251">
    <property type="component" value="Unassembled WGS sequence"/>
</dbReference>
<gene>
    <name evidence="3" type="ORF">AC631_03372</name>
</gene>
<evidence type="ECO:0000256" key="2">
    <source>
        <dbReference type="SAM" id="MobiDB-lite"/>
    </source>
</evidence>